<keyword evidence="3" id="KW-0813">Transport</keyword>
<dbReference type="PANTHER" id="PTHR30290:SF10">
    <property type="entry name" value="PERIPLASMIC OLIGOPEPTIDE-BINDING PROTEIN-RELATED"/>
    <property type="match status" value="1"/>
</dbReference>
<evidence type="ECO:0000313" key="6">
    <source>
        <dbReference type="EMBL" id="ABC21396.1"/>
    </source>
</evidence>
<dbReference type="FunFam" id="3.90.76.10:FF:000001">
    <property type="entry name" value="Oligopeptide ABC transporter substrate-binding protein"/>
    <property type="match status" value="1"/>
</dbReference>
<evidence type="ECO:0000256" key="1">
    <source>
        <dbReference type="ARBA" id="ARBA00004418"/>
    </source>
</evidence>
<evidence type="ECO:0000256" key="3">
    <source>
        <dbReference type="ARBA" id="ARBA00022448"/>
    </source>
</evidence>
<evidence type="ECO:0000256" key="2">
    <source>
        <dbReference type="ARBA" id="ARBA00005695"/>
    </source>
</evidence>
<keyword evidence="4" id="KW-0732">Signal</keyword>
<dbReference type="PIRSF" id="PIRSF002741">
    <property type="entry name" value="MppA"/>
    <property type="match status" value="1"/>
</dbReference>
<dbReference type="RefSeq" id="WP_011388350.1">
    <property type="nucleotide sequence ID" value="NC_007643.1"/>
</dbReference>
<protein>
    <submittedName>
        <fullName evidence="6">Extracellular solute-binding protein, family 5</fullName>
    </submittedName>
</protein>
<gene>
    <name evidence="6" type="ordered locus">Rru_A0592</name>
</gene>
<dbReference type="PhylomeDB" id="Q2RWU9"/>
<sequence>MSDQTKRTPQGKPGFGALGRALAFGLGLAVVGGAAGPWAPAAQAAGVLRIGNDGEPQSMDPHFVSTVQTSRLLDDMYLALVTFGAKGEAIPGAAERWTISPDGLTYTFTLRDHTWSDGTPVTAEDFVYSWRRVLDPAMGAEYASLAYIIKGAEAYNSGQGKVEDVAAKALDAKTLEVTLTSPAPYFLAQLTHQVFMPVPKHVVEKYGRDWTKPETFVVNGAYKLASWLPNVEAKLVKNENFYDAKDVFFDEVIYYTYEDRTAMQKRYRAGELDICREIASEQITWLRDNLADSLRIAPYAGIYDYAFNTTQKPFDDLRVRQALTMAVDVEAISEKVLRTGELPAWSFVPPGVENYTTPATVAWKDVPFKERQEKARALLAEAGFSKDKPLTFTLRYNTSENHKRVAVAIASMWKQIGVSVELFNTDGKIHYADLKQKAFQVAREGWIADYNDPQSFLFKMEGKTGPLNYSGYDNPEYNALMDEGALTIDLAKRAEILKKAEALAMRDVPVMPIYYYVSKQLVSPKLVGWHDNALDKHVTRFLSLK</sequence>
<dbReference type="InterPro" id="IPR000914">
    <property type="entry name" value="SBP_5_dom"/>
</dbReference>
<proteinExistence type="inferred from homology"/>
<comment type="similarity">
    <text evidence="2">Belongs to the bacterial solute-binding protein 5 family.</text>
</comment>
<evidence type="ECO:0000313" key="7">
    <source>
        <dbReference type="Proteomes" id="UP000001929"/>
    </source>
</evidence>
<dbReference type="InterPro" id="IPR039424">
    <property type="entry name" value="SBP_5"/>
</dbReference>
<dbReference type="STRING" id="269796.Rru_A0592"/>
<dbReference type="GO" id="GO:0015833">
    <property type="term" value="P:peptide transport"/>
    <property type="evidence" value="ECO:0007669"/>
    <property type="project" value="TreeGrafter"/>
</dbReference>
<dbReference type="GO" id="GO:0043190">
    <property type="term" value="C:ATP-binding cassette (ABC) transporter complex"/>
    <property type="evidence" value="ECO:0007669"/>
    <property type="project" value="InterPro"/>
</dbReference>
<dbReference type="PATRIC" id="fig|269796.9.peg.646"/>
<comment type="subcellular location">
    <subcellularLocation>
        <location evidence="1">Periplasm</location>
    </subcellularLocation>
</comment>
<dbReference type="InterPro" id="IPR030678">
    <property type="entry name" value="Peptide/Ni-bd"/>
</dbReference>
<accession>Q2RWU9</accession>
<dbReference type="SUPFAM" id="SSF53850">
    <property type="entry name" value="Periplasmic binding protein-like II"/>
    <property type="match status" value="1"/>
</dbReference>
<dbReference type="HOGENOM" id="CLU_017028_0_3_5"/>
<evidence type="ECO:0000259" key="5">
    <source>
        <dbReference type="Pfam" id="PF00496"/>
    </source>
</evidence>
<dbReference type="EnsemblBacteria" id="ABC21396">
    <property type="protein sequence ID" value="ABC21396"/>
    <property type="gene ID" value="Rru_A0592"/>
</dbReference>
<dbReference type="Gene3D" id="3.40.190.10">
    <property type="entry name" value="Periplasmic binding protein-like II"/>
    <property type="match status" value="1"/>
</dbReference>
<evidence type="ECO:0000256" key="4">
    <source>
        <dbReference type="ARBA" id="ARBA00022729"/>
    </source>
</evidence>
<organism evidence="6 7">
    <name type="scientific">Rhodospirillum rubrum (strain ATCC 11170 / ATH 1.1.1 / DSM 467 / LMG 4362 / NCIMB 8255 / S1)</name>
    <dbReference type="NCBI Taxonomy" id="269796"/>
    <lineage>
        <taxon>Bacteria</taxon>
        <taxon>Pseudomonadati</taxon>
        <taxon>Pseudomonadota</taxon>
        <taxon>Alphaproteobacteria</taxon>
        <taxon>Rhodospirillales</taxon>
        <taxon>Rhodospirillaceae</taxon>
        <taxon>Rhodospirillum</taxon>
    </lineage>
</organism>
<dbReference type="GO" id="GO:1904680">
    <property type="term" value="F:peptide transmembrane transporter activity"/>
    <property type="evidence" value="ECO:0007669"/>
    <property type="project" value="TreeGrafter"/>
</dbReference>
<dbReference type="CDD" id="cd08504">
    <property type="entry name" value="PBP2_OppA"/>
    <property type="match status" value="1"/>
</dbReference>
<keyword evidence="7" id="KW-1185">Reference proteome</keyword>
<dbReference type="Gene3D" id="3.90.76.10">
    <property type="entry name" value="Dipeptide-binding Protein, Domain 1"/>
    <property type="match status" value="1"/>
</dbReference>
<dbReference type="KEGG" id="rru:Rru_A0592"/>
<dbReference type="EMBL" id="CP000230">
    <property type="protein sequence ID" value="ABC21396.1"/>
    <property type="molecule type" value="Genomic_DNA"/>
</dbReference>
<name>Q2RWU9_RHORT</name>
<dbReference type="AlphaFoldDB" id="Q2RWU9"/>
<dbReference type="PANTHER" id="PTHR30290">
    <property type="entry name" value="PERIPLASMIC BINDING COMPONENT OF ABC TRANSPORTER"/>
    <property type="match status" value="1"/>
</dbReference>
<dbReference type="eggNOG" id="COG4166">
    <property type="taxonomic scope" value="Bacteria"/>
</dbReference>
<dbReference type="Pfam" id="PF00496">
    <property type="entry name" value="SBP_bac_5"/>
    <property type="match status" value="1"/>
</dbReference>
<feature type="domain" description="Solute-binding protein family 5" evidence="5">
    <location>
        <begin position="89"/>
        <end position="464"/>
    </location>
</feature>
<dbReference type="Gene3D" id="3.10.105.10">
    <property type="entry name" value="Dipeptide-binding Protein, Domain 3"/>
    <property type="match status" value="1"/>
</dbReference>
<dbReference type="GO" id="GO:0030288">
    <property type="term" value="C:outer membrane-bounded periplasmic space"/>
    <property type="evidence" value="ECO:0007669"/>
    <property type="project" value="TreeGrafter"/>
</dbReference>
<reference evidence="6 7" key="1">
    <citation type="journal article" date="2011" name="Stand. Genomic Sci.">
        <title>Complete genome sequence of Rhodospirillum rubrum type strain (S1).</title>
        <authorList>
            <person name="Munk A.C."/>
            <person name="Copeland A."/>
            <person name="Lucas S."/>
            <person name="Lapidus A."/>
            <person name="Del Rio T.G."/>
            <person name="Barry K."/>
            <person name="Detter J.C."/>
            <person name="Hammon N."/>
            <person name="Israni S."/>
            <person name="Pitluck S."/>
            <person name="Brettin T."/>
            <person name="Bruce D."/>
            <person name="Han C."/>
            <person name="Tapia R."/>
            <person name="Gilna P."/>
            <person name="Schmutz J."/>
            <person name="Larimer F."/>
            <person name="Land M."/>
            <person name="Kyrpides N.C."/>
            <person name="Mavromatis K."/>
            <person name="Richardson P."/>
            <person name="Rohde M."/>
            <person name="Goker M."/>
            <person name="Klenk H.P."/>
            <person name="Zhang Y."/>
            <person name="Roberts G.P."/>
            <person name="Reslewic S."/>
            <person name="Schwartz D.C."/>
        </authorList>
    </citation>
    <scope>NUCLEOTIDE SEQUENCE [LARGE SCALE GENOMIC DNA]</scope>
    <source>
        <strain evidence="7">ATCC 11170 / ATH 1.1.1 / DSM 467 / LMG 4362 / NCIMB 8255 / S1</strain>
    </source>
</reference>
<dbReference type="Proteomes" id="UP000001929">
    <property type="component" value="Chromosome"/>
</dbReference>
<dbReference type="FunFam" id="3.10.105.10:FF:000001">
    <property type="entry name" value="Oligopeptide ABC transporter, oligopeptide-binding protein"/>
    <property type="match status" value="1"/>
</dbReference>